<feature type="transmembrane region" description="Helical" evidence="1">
    <location>
        <begin position="12"/>
        <end position="31"/>
    </location>
</feature>
<reference evidence="2 3" key="1">
    <citation type="submission" date="2018-10" db="EMBL/GenBank/DDBJ databases">
        <title>Isolation of pseudouridimycin from Streptomyces albus DSM 40763.</title>
        <authorList>
            <person name="Rosenqvist P."/>
            <person name="Metsae-Ketelae M."/>
            <person name="Virta P."/>
        </authorList>
    </citation>
    <scope>NUCLEOTIDE SEQUENCE [LARGE SCALE GENOMIC DNA]</scope>
    <source>
        <strain evidence="2 3">DSM 40763</strain>
    </source>
</reference>
<protein>
    <submittedName>
        <fullName evidence="2">Uncharacterized protein</fullName>
    </submittedName>
</protein>
<evidence type="ECO:0000313" key="3">
    <source>
        <dbReference type="Proteomes" id="UP000298111"/>
    </source>
</evidence>
<dbReference type="Proteomes" id="UP000298111">
    <property type="component" value="Unassembled WGS sequence"/>
</dbReference>
<keyword evidence="1" id="KW-0812">Transmembrane</keyword>
<evidence type="ECO:0000256" key="1">
    <source>
        <dbReference type="SAM" id="Phobius"/>
    </source>
</evidence>
<keyword evidence="1" id="KW-0472">Membrane</keyword>
<gene>
    <name evidence="2" type="ORF">D8771_31400</name>
</gene>
<feature type="transmembrane region" description="Helical" evidence="1">
    <location>
        <begin position="176"/>
        <end position="194"/>
    </location>
</feature>
<keyword evidence="1" id="KW-1133">Transmembrane helix</keyword>
<accession>A0A8H1QJA8</accession>
<name>A0A8H1QJA8_9ACTN</name>
<dbReference type="GeneID" id="75181558"/>
<dbReference type="RefSeq" id="WP_051698650.1">
    <property type="nucleotide sequence ID" value="NZ_CP103060.1"/>
</dbReference>
<dbReference type="EMBL" id="RCIY01000114">
    <property type="protein sequence ID" value="TGG75533.1"/>
    <property type="molecule type" value="Genomic_DNA"/>
</dbReference>
<feature type="transmembrane region" description="Helical" evidence="1">
    <location>
        <begin position="119"/>
        <end position="142"/>
    </location>
</feature>
<feature type="transmembrane region" description="Helical" evidence="1">
    <location>
        <begin position="57"/>
        <end position="80"/>
    </location>
</feature>
<dbReference type="AlphaFoldDB" id="A0A8H1QJA8"/>
<feature type="transmembrane region" description="Helical" evidence="1">
    <location>
        <begin position="227"/>
        <end position="246"/>
    </location>
</feature>
<feature type="transmembrane region" description="Helical" evidence="1">
    <location>
        <begin position="253"/>
        <end position="273"/>
    </location>
</feature>
<proteinExistence type="predicted"/>
<organism evidence="2 3">
    <name type="scientific">Streptomyces albus</name>
    <dbReference type="NCBI Taxonomy" id="1888"/>
    <lineage>
        <taxon>Bacteria</taxon>
        <taxon>Bacillati</taxon>
        <taxon>Actinomycetota</taxon>
        <taxon>Actinomycetes</taxon>
        <taxon>Kitasatosporales</taxon>
        <taxon>Streptomycetaceae</taxon>
        <taxon>Streptomyces</taxon>
    </lineage>
</organism>
<feature type="transmembrane region" description="Helical" evidence="1">
    <location>
        <begin position="288"/>
        <end position="310"/>
    </location>
</feature>
<comment type="caution">
    <text evidence="2">The sequence shown here is derived from an EMBL/GenBank/DDBJ whole genome shotgun (WGS) entry which is preliminary data.</text>
</comment>
<feature type="transmembrane region" description="Helical" evidence="1">
    <location>
        <begin position="87"/>
        <end position="107"/>
    </location>
</feature>
<evidence type="ECO:0000313" key="2">
    <source>
        <dbReference type="EMBL" id="TGG75533.1"/>
    </source>
</evidence>
<sequence length="337" mass="35351">MGQDRTLARGARVFGSLLLAALALLSLVWIVRDFTKAGEVVDVWWNWTGLVARAEDGVWVTSFLEPMLLLLYAVTAVTAYRSSSSAAILACTGVLTVVVRAPGLWNLGADWMQGVPDGLLSQVLFSTIAAVIIGVVLVVTAVSGRRPAQLAGPSAFGYGFPSDTAPPSPAGPTKGGAVAAFLLLGSSGAIMAAWEIRGMQQLGWDRYERLLTGERAIVRLLDSPVSWMQWAVIVLALVAGVAALSGAPFSRPLGLIMTAPLLAFGVFAIAYGIKTDLFEHFGDLGIEAQLHVLTSLFQVVAGAAVLVALARGEQHAPRPLPQYHAGGSAAFGPPPAW</sequence>